<reference evidence="3 5" key="1">
    <citation type="submission" date="2012-08" db="EMBL/GenBank/DDBJ databases">
        <authorList>
            <person name="Gan P.H.P."/>
            <person name="Ikeda K."/>
            <person name="Irieda H."/>
            <person name="Narusaka M."/>
            <person name="O'Connell R.J."/>
            <person name="Narusaka Y."/>
            <person name="Takano Y."/>
            <person name="Kubo Y."/>
            <person name="Shirasu K."/>
        </authorList>
    </citation>
    <scope>NUCLEOTIDE SEQUENCE [LARGE SCALE GENOMIC DNA]</scope>
    <source>
        <strain evidence="3 5">Nara gc5</strain>
    </source>
</reference>
<evidence type="ECO:0000313" key="5">
    <source>
        <dbReference type="Proteomes" id="UP000011096"/>
    </source>
</evidence>
<evidence type="ECO:0000256" key="1">
    <source>
        <dbReference type="SAM" id="Phobius"/>
    </source>
</evidence>
<dbReference type="Proteomes" id="UP000011096">
    <property type="component" value="Unassembled WGS sequence"/>
</dbReference>
<dbReference type="EMBL" id="ANPB02000011">
    <property type="protein sequence ID" value="KAF4474018.1"/>
    <property type="molecule type" value="Genomic_DNA"/>
</dbReference>
<name>A0A7J6ICL4_COLFN</name>
<proteinExistence type="predicted"/>
<dbReference type="RefSeq" id="XP_066006923.1">
    <property type="nucleotide sequence ID" value="XM_066153597.1"/>
</dbReference>
<keyword evidence="1" id="KW-0472">Membrane</keyword>
<evidence type="ECO:0000313" key="4">
    <source>
        <dbReference type="EMBL" id="KAF4474250.1"/>
    </source>
</evidence>
<protein>
    <submittedName>
        <fullName evidence="3">Uncharacterized protein</fullName>
    </submittedName>
</protein>
<keyword evidence="1" id="KW-1133">Transmembrane helix</keyword>
<sequence length="89" mass="9940">MHLWKTSETERNKSNSKEDVNNMLERLKRLYTIFAVLSALLASVVLLTFNKWPSDGPSPLASLSVSLRAIRPTGLAHRVASIMADGRLF</sequence>
<dbReference type="AlphaFoldDB" id="A0A7J6ICL4"/>
<organism evidence="3 5">
    <name type="scientific">Colletotrichum fructicola (strain Nara gc5)</name>
    <name type="common">Anthracnose fungus</name>
    <name type="synonym">Colletotrichum gloeosporioides (strain Nara gc5)</name>
    <dbReference type="NCBI Taxonomy" id="1213859"/>
    <lineage>
        <taxon>Eukaryota</taxon>
        <taxon>Fungi</taxon>
        <taxon>Dikarya</taxon>
        <taxon>Ascomycota</taxon>
        <taxon>Pezizomycotina</taxon>
        <taxon>Sordariomycetes</taxon>
        <taxon>Hypocreomycetidae</taxon>
        <taxon>Glomerellales</taxon>
        <taxon>Glomerellaceae</taxon>
        <taxon>Colletotrichum</taxon>
        <taxon>Colletotrichum gloeosporioides species complex</taxon>
    </lineage>
</organism>
<dbReference type="EMBL" id="ANPB02000011">
    <property type="protein sequence ID" value="KAF4474250.1"/>
    <property type="molecule type" value="Genomic_DNA"/>
</dbReference>
<dbReference type="InParanoid" id="A0A7J6ICL4"/>
<keyword evidence="1" id="KW-0812">Transmembrane</keyword>
<keyword evidence="5" id="KW-1185">Reference proteome</keyword>
<gene>
    <name evidence="4" type="ORF">CGGC5_v016831</name>
    <name evidence="3" type="ORF">CGGC5_v016838</name>
    <name evidence="2" type="ORF">CGGC5_v017081</name>
</gene>
<comment type="caution">
    <text evidence="3">The sequence shown here is derived from an EMBL/GenBank/DDBJ whole genome shotgun (WGS) entry which is preliminary data.</text>
</comment>
<evidence type="ECO:0000313" key="3">
    <source>
        <dbReference type="EMBL" id="KAF4474077.1"/>
    </source>
</evidence>
<feature type="transmembrane region" description="Helical" evidence="1">
    <location>
        <begin position="30"/>
        <end position="49"/>
    </location>
</feature>
<dbReference type="EMBL" id="ANPB02000011">
    <property type="protein sequence ID" value="KAF4474077.1"/>
    <property type="molecule type" value="Genomic_DNA"/>
</dbReference>
<accession>A0A7J6ICL4</accession>
<reference evidence="3 5" key="2">
    <citation type="submission" date="2020-04" db="EMBL/GenBank/DDBJ databases">
        <title>Genome sequencing and assembly of multiple isolates from the Colletotrichum gloeosporioides species complex.</title>
        <authorList>
            <person name="Gan P."/>
            <person name="Shirasu K."/>
        </authorList>
    </citation>
    <scope>NUCLEOTIDE SEQUENCE [LARGE SCALE GENOMIC DNA]</scope>
    <source>
        <strain evidence="3 5">Nara gc5</strain>
    </source>
</reference>
<dbReference type="GeneID" id="90980578"/>
<evidence type="ECO:0000313" key="2">
    <source>
        <dbReference type="EMBL" id="KAF4474018.1"/>
    </source>
</evidence>